<evidence type="ECO:0000256" key="7">
    <source>
        <dbReference type="ARBA" id="ARBA00022842"/>
    </source>
</evidence>
<evidence type="ECO:0000256" key="6">
    <source>
        <dbReference type="ARBA" id="ARBA00022801"/>
    </source>
</evidence>
<keyword evidence="7" id="KW-0460">Magnesium</keyword>
<organism evidence="9 10">
    <name type="scientific">Pyrobaculum calidifontis (strain DSM 21063 / JCM 11548 / VA1)</name>
    <dbReference type="NCBI Taxonomy" id="410359"/>
    <lineage>
        <taxon>Archaea</taxon>
        <taxon>Thermoproteota</taxon>
        <taxon>Thermoprotei</taxon>
        <taxon>Thermoproteales</taxon>
        <taxon>Thermoproteaceae</taxon>
        <taxon>Pyrobaculum</taxon>
    </lineage>
</organism>
<reference evidence="9" key="1">
    <citation type="submission" date="2007-02" db="EMBL/GenBank/DDBJ databases">
        <title>Complete sequence of Pyrobaculum calidifontis JCM 11548.</title>
        <authorList>
            <consortium name="US DOE Joint Genome Institute"/>
            <person name="Copeland A."/>
            <person name="Lucas S."/>
            <person name="Lapidus A."/>
            <person name="Barry K."/>
            <person name="Glavina del Rio T."/>
            <person name="Dalin E."/>
            <person name="Tice H."/>
            <person name="Pitluck S."/>
            <person name="Chain P."/>
            <person name="Malfatti S."/>
            <person name="Shin M."/>
            <person name="Vergez L."/>
            <person name="Schmutz J."/>
            <person name="Larimer F."/>
            <person name="Land M."/>
            <person name="Hauser L."/>
            <person name="Kyrpides N."/>
            <person name="Mikhailova N."/>
            <person name="Cozen A.E."/>
            <person name="Fitz-Gibbon S.T."/>
            <person name="House C.H."/>
            <person name="Saltikov C."/>
            <person name="Lowe T.M."/>
            <person name="Richardson P."/>
        </authorList>
    </citation>
    <scope>NUCLEOTIDE SEQUENCE [LARGE SCALE GENOMIC DNA]</scope>
    <source>
        <strain evidence="9">JCM 11548</strain>
    </source>
</reference>
<sequence>MPSAPAYKAVILDVDGVVTPFTSAWQRLHAVFGVDAGLNRKLYKLGLIDYYEWALLDVLLWRGAPRRFVEARFQTTRGLDTLCNTLKEAGVYAVAISAGVGYTRAVSHCFHFYVVNDLIYKDGEVATVAVSVSDRNKAEIAEAILDLLGLRWEEAVAVGDGEADLPMFKKAGYSIAFNPVNEEVARAAKAVIRAETLYPLAKFLKALLDTAR</sequence>
<evidence type="ECO:0000313" key="9">
    <source>
        <dbReference type="EMBL" id="ABO08441.1"/>
    </source>
</evidence>
<evidence type="ECO:0000313" key="10">
    <source>
        <dbReference type="Proteomes" id="UP000001431"/>
    </source>
</evidence>
<protein>
    <recommendedName>
        <fullName evidence="3">phosphoserine phosphatase</fullName>
        <ecNumber evidence="3">3.1.3.3</ecNumber>
    </recommendedName>
</protein>
<gene>
    <name evidence="9" type="ordered locus">Pcal_1016</name>
</gene>
<keyword evidence="5" id="KW-0479">Metal-binding</keyword>
<dbReference type="PANTHER" id="PTHR43344">
    <property type="entry name" value="PHOSPHOSERINE PHOSPHATASE"/>
    <property type="match status" value="1"/>
</dbReference>
<evidence type="ECO:0000256" key="1">
    <source>
        <dbReference type="ARBA" id="ARBA00001946"/>
    </source>
</evidence>
<dbReference type="EMBL" id="CP000561">
    <property type="protein sequence ID" value="ABO08441.1"/>
    <property type="molecule type" value="Genomic_DNA"/>
</dbReference>
<dbReference type="RefSeq" id="WP_011849699.1">
    <property type="nucleotide sequence ID" value="NC_009073.1"/>
</dbReference>
<dbReference type="AlphaFoldDB" id="A3MUX4"/>
<dbReference type="PANTHER" id="PTHR43344:SF2">
    <property type="entry name" value="PHOSPHOSERINE PHOSPHATASE"/>
    <property type="match status" value="1"/>
</dbReference>
<comment type="cofactor">
    <cofactor evidence="1">
        <name>Mg(2+)</name>
        <dbReference type="ChEBI" id="CHEBI:18420"/>
    </cofactor>
</comment>
<evidence type="ECO:0000256" key="4">
    <source>
        <dbReference type="ARBA" id="ARBA00022605"/>
    </source>
</evidence>
<dbReference type="Pfam" id="PF00702">
    <property type="entry name" value="Hydrolase"/>
    <property type="match status" value="1"/>
</dbReference>
<dbReference type="SUPFAM" id="SSF56784">
    <property type="entry name" value="HAD-like"/>
    <property type="match status" value="1"/>
</dbReference>
<comment type="pathway">
    <text evidence="2">Amino-acid biosynthesis; L-serine biosynthesis; L-serine from 3-phospho-D-glycerate: step 3/3.</text>
</comment>
<dbReference type="STRING" id="410359.Pcal_1016"/>
<dbReference type="Gene3D" id="3.40.50.1000">
    <property type="entry name" value="HAD superfamily/HAD-like"/>
    <property type="match status" value="1"/>
</dbReference>
<dbReference type="GeneID" id="4908681"/>
<dbReference type="Proteomes" id="UP000001431">
    <property type="component" value="Chromosome"/>
</dbReference>
<dbReference type="InterPro" id="IPR023214">
    <property type="entry name" value="HAD_sf"/>
</dbReference>
<evidence type="ECO:0000256" key="3">
    <source>
        <dbReference type="ARBA" id="ARBA00012640"/>
    </source>
</evidence>
<evidence type="ECO:0000256" key="2">
    <source>
        <dbReference type="ARBA" id="ARBA00005135"/>
    </source>
</evidence>
<keyword evidence="10" id="KW-1185">Reference proteome</keyword>
<dbReference type="HOGENOM" id="CLU_036368_4_5_2"/>
<dbReference type="EC" id="3.1.3.3" evidence="3"/>
<dbReference type="GO" id="GO:0000287">
    <property type="term" value="F:magnesium ion binding"/>
    <property type="evidence" value="ECO:0007669"/>
    <property type="project" value="TreeGrafter"/>
</dbReference>
<evidence type="ECO:0000256" key="8">
    <source>
        <dbReference type="ARBA" id="ARBA00023299"/>
    </source>
</evidence>
<dbReference type="OrthoDB" id="10041at2157"/>
<evidence type="ECO:0000256" key="5">
    <source>
        <dbReference type="ARBA" id="ARBA00022723"/>
    </source>
</evidence>
<proteinExistence type="predicted"/>
<dbReference type="KEGG" id="pcl:Pcal_1016"/>
<keyword evidence="6 9" id="KW-0378">Hydrolase</keyword>
<accession>A3MUX4</accession>
<keyword evidence="8" id="KW-0718">Serine biosynthesis</keyword>
<dbReference type="GO" id="GO:0036424">
    <property type="term" value="F:L-phosphoserine phosphatase activity"/>
    <property type="evidence" value="ECO:0007669"/>
    <property type="project" value="TreeGrafter"/>
</dbReference>
<dbReference type="eggNOG" id="arCOG01158">
    <property type="taxonomic scope" value="Archaea"/>
</dbReference>
<dbReference type="GO" id="GO:0006564">
    <property type="term" value="P:L-serine biosynthetic process"/>
    <property type="evidence" value="ECO:0007669"/>
    <property type="project" value="UniProtKB-KW"/>
</dbReference>
<dbReference type="GO" id="GO:0005737">
    <property type="term" value="C:cytoplasm"/>
    <property type="evidence" value="ECO:0007669"/>
    <property type="project" value="TreeGrafter"/>
</dbReference>
<dbReference type="InterPro" id="IPR050582">
    <property type="entry name" value="HAD-like_SerB"/>
</dbReference>
<keyword evidence="4" id="KW-0028">Amino-acid biosynthesis</keyword>
<name>A3MUX4_PYRCJ</name>
<dbReference type="InterPro" id="IPR036412">
    <property type="entry name" value="HAD-like_sf"/>
</dbReference>